<keyword evidence="3" id="KW-0238">DNA-binding</keyword>
<keyword evidence="4" id="KW-0812">Transmembrane</keyword>
<dbReference type="CDD" id="cd03283">
    <property type="entry name" value="ABC_MutS-like"/>
    <property type="match status" value="1"/>
</dbReference>
<keyword evidence="7" id="KW-1185">Reference proteome</keyword>
<dbReference type="SUPFAM" id="SSF52540">
    <property type="entry name" value="P-loop containing nucleoside triphosphate hydrolases"/>
    <property type="match status" value="1"/>
</dbReference>
<evidence type="ECO:0000313" key="6">
    <source>
        <dbReference type="EMBL" id="GAA0719102.1"/>
    </source>
</evidence>
<dbReference type="SMART" id="SM00534">
    <property type="entry name" value="MUTSac"/>
    <property type="match status" value="1"/>
</dbReference>
<dbReference type="InterPro" id="IPR045076">
    <property type="entry name" value="MutS"/>
</dbReference>
<dbReference type="InterPro" id="IPR000432">
    <property type="entry name" value="DNA_mismatch_repair_MutS_C"/>
</dbReference>
<reference evidence="6 7" key="1">
    <citation type="journal article" date="2019" name="Int. J. Syst. Evol. Microbiol.">
        <title>The Global Catalogue of Microorganisms (GCM) 10K type strain sequencing project: providing services to taxonomists for standard genome sequencing and annotation.</title>
        <authorList>
            <consortium name="The Broad Institute Genomics Platform"/>
            <consortium name="The Broad Institute Genome Sequencing Center for Infectious Disease"/>
            <person name="Wu L."/>
            <person name="Ma J."/>
        </authorList>
    </citation>
    <scope>NUCLEOTIDE SEQUENCE [LARGE SCALE GENOMIC DNA]</scope>
    <source>
        <strain evidence="6 7">JCM 1405</strain>
    </source>
</reference>
<dbReference type="Gene3D" id="1.10.1420.10">
    <property type="match status" value="1"/>
</dbReference>
<feature type="transmembrane region" description="Helical" evidence="4">
    <location>
        <begin position="54"/>
        <end position="74"/>
    </location>
</feature>
<keyword evidence="2" id="KW-0067">ATP-binding</keyword>
<dbReference type="Pfam" id="PF05192">
    <property type="entry name" value="MutS_III"/>
    <property type="match status" value="1"/>
</dbReference>
<evidence type="ECO:0000256" key="4">
    <source>
        <dbReference type="SAM" id="Phobius"/>
    </source>
</evidence>
<dbReference type="SUPFAM" id="SSF48334">
    <property type="entry name" value="DNA repair protein MutS, domain III"/>
    <property type="match status" value="1"/>
</dbReference>
<evidence type="ECO:0000259" key="5">
    <source>
        <dbReference type="SMART" id="SM00534"/>
    </source>
</evidence>
<organism evidence="6 7">
    <name type="scientific">Clostridium malenominatum</name>
    <dbReference type="NCBI Taxonomy" id="1539"/>
    <lineage>
        <taxon>Bacteria</taxon>
        <taxon>Bacillati</taxon>
        <taxon>Bacillota</taxon>
        <taxon>Clostridia</taxon>
        <taxon>Eubacteriales</taxon>
        <taxon>Clostridiaceae</taxon>
        <taxon>Clostridium</taxon>
    </lineage>
</organism>
<dbReference type="InterPro" id="IPR007696">
    <property type="entry name" value="DNA_mismatch_repair_MutS_core"/>
</dbReference>
<dbReference type="Pfam" id="PF00488">
    <property type="entry name" value="MutS_V"/>
    <property type="match status" value="1"/>
</dbReference>
<evidence type="ECO:0000256" key="2">
    <source>
        <dbReference type="ARBA" id="ARBA00022840"/>
    </source>
</evidence>
<feature type="transmembrane region" description="Helical" evidence="4">
    <location>
        <begin position="25"/>
        <end position="48"/>
    </location>
</feature>
<dbReference type="Proteomes" id="UP001500339">
    <property type="component" value="Unassembled WGS sequence"/>
</dbReference>
<name>A0ABN1IQN3_9CLOT</name>
<keyword evidence="4" id="KW-0472">Membrane</keyword>
<dbReference type="InterPro" id="IPR027417">
    <property type="entry name" value="P-loop_NTPase"/>
</dbReference>
<comment type="caution">
    <text evidence="6">The sequence shown here is derived from an EMBL/GenBank/DDBJ whole genome shotgun (WGS) entry which is preliminary data.</text>
</comment>
<evidence type="ECO:0000313" key="7">
    <source>
        <dbReference type="Proteomes" id="UP001500339"/>
    </source>
</evidence>
<dbReference type="PANTHER" id="PTHR11361:SF99">
    <property type="entry name" value="DNA MISMATCH REPAIR PROTEIN"/>
    <property type="match status" value="1"/>
</dbReference>
<sequence>MENIKSLYLKRIEKYSNLLKKQKKIINLISICRLITFLGACMFSMFIYSKSKNYYFTIISFLLWGVLFIVLATIHEKLNHNKNLVENIIEINHMGINRAEGKWKDFEDDGKEYVKEDHPFSGDLDIFGRGSLFQYINCTTTFMGRNKLKDTLENPKYNIGDILNRQEAIEELGNNIKWRQRFQGEGFIKENKDKEKRKIEGICEWCDERHDLYKKTIIKSLINLFSLCIISFIVLAFLFYGVYKYLALFSITISIIVLFYDNSNRNLLLNNVFIYKKYIQSYYKMINLIEKEKFNSFYMIQLKEKIIKSKEESASIAIKELIDITNSISDRANFFYMIFNILFLLDYRHMMNLEKWKDKWGVYLKDWLEVIGEFEALSAISILRFENPSWTMPEFEKESLYIKGKELGHPLLGEKAVKNNITIGEGHKILLITGSNMSGKSTFLRTIGINLLLSYIGAPVYSKEFKCSLMDIYTCMRISDNLEKNISSFYGELLRIRKLIEGINGGRPVFFLLDEIFKGTNSFDRHTGAKILINKLSKENSIGLVSTHDLELSNLESENYNVKNYHFEEHYKDNNIYFDYKIKKGVSTTRNALYLMRIAGIDVKEE</sequence>
<proteinExistence type="predicted"/>
<protein>
    <submittedName>
        <fullName evidence="6">MutS family DNA mismatch repair protein</fullName>
    </submittedName>
</protein>
<dbReference type="RefSeq" id="WP_343766626.1">
    <property type="nucleotide sequence ID" value="NZ_BAAACF010000001.1"/>
</dbReference>
<evidence type="ECO:0000256" key="3">
    <source>
        <dbReference type="ARBA" id="ARBA00023125"/>
    </source>
</evidence>
<keyword evidence="4" id="KW-1133">Transmembrane helix</keyword>
<accession>A0ABN1IQN3</accession>
<feature type="transmembrane region" description="Helical" evidence="4">
    <location>
        <begin position="221"/>
        <end position="239"/>
    </location>
</feature>
<keyword evidence="1" id="KW-0547">Nucleotide-binding</keyword>
<dbReference type="EMBL" id="BAAACF010000001">
    <property type="protein sequence ID" value="GAA0719102.1"/>
    <property type="molecule type" value="Genomic_DNA"/>
</dbReference>
<dbReference type="InterPro" id="IPR036187">
    <property type="entry name" value="DNA_mismatch_repair_MutS_sf"/>
</dbReference>
<dbReference type="PANTHER" id="PTHR11361">
    <property type="entry name" value="DNA MISMATCH REPAIR PROTEIN MUTS FAMILY MEMBER"/>
    <property type="match status" value="1"/>
</dbReference>
<evidence type="ECO:0000256" key="1">
    <source>
        <dbReference type="ARBA" id="ARBA00022741"/>
    </source>
</evidence>
<dbReference type="Gene3D" id="3.40.50.300">
    <property type="entry name" value="P-loop containing nucleotide triphosphate hydrolases"/>
    <property type="match status" value="1"/>
</dbReference>
<gene>
    <name evidence="6" type="ORF">GCM10008905_06710</name>
</gene>
<feature type="domain" description="DNA mismatch repair proteins mutS family" evidence="5">
    <location>
        <begin position="427"/>
        <end position="605"/>
    </location>
</feature>